<dbReference type="PATRIC" id="fig|33036.3.peg.473"/>
<dbReference type="Gene3D" id="3.90.226.10">
    <property type="entry name" value="2-enoyl-CoA Hydratase, Chain A, domain 1"/>
    <property type="match status" value="1"/>
</dbReference>
<protein>
    <submittedName>
        <fullName evidence="2">Peptidase, S41 family</fullName>
    </submittedName>
</protein>
<name>A0A133KHF4_9FIRM</name>
<dbReference type="PROSITE" id="PS51257">
    <property type="entry name" value="PROKAR_LIPOPROTEIN"/>
    <property type="match status" value="1"/>
</dbReference>
<feature type="domain" description="Tail specific protease" evidence="1">
    <location>
        <begin position="235"/>
        <end position="446"/>
    </location>
</feature>
<dbReference type="Proteomes" id="UP000070383">
    <property type="component" value="Unassembled WGS sequence"/>
</dbReference>
<evidence type="ECO:0000313" key="2">
    <source>
        <dbReference type="EMBL" id="KWZ78890.1"/>
    </source>
</evidence>
<dbReference type="OrthoDB" id="1653205at2"/>
<dbReference type="Pfam" id="PF03572">
    <property type="entry name" value="Peptidase_S41"/>
    <property type="match status" value="1"/>
</dbReference>
<comment type="caution">
    <text evidence="2">The sequence shown here is derived from an EMBL/GenBank/DDBJ whole genome shotgun (WGS) entry which is preliminary data.</text>
</comment>
<evidence type="ECO:0000313" key="3">
    <source>
        <dbReference type="Proteomes" id="UP000070383"/>
    </source>
</evidence>
<dbReference type="Gene3D" id="3.30.750.44">
    <property type="match status" value="1"/>
</dbReference>
<dbReference type="EMBL" id="LRPM01000011">
    <property type="protein sequence ID" value="KWZ78890.1"/>
    <property type="molecule type" value="Genomic_DNA"/>
</dbReference>
<sequence>MNKKLRIGFLLIILLFLTSCVERRFESMKMKKAMREYDKEGLVLSDGSFYPDKITDFSVDDYLKWYKGLSHPLKLQLPKVQRPKELTKEQRVEDFNYFFDQIKNNYPFFGVLKRKHKMDFLNNYDKYKGMVEACKNDEEFRKTMEEVMLDLKNNHTRIADRDYVLKTMKYFSKNWKSPSIYYEFLNLNRQVVRNRYGIDGVQSDTEAKLDLDRRSAIFDNISDNNLEFDEAADGIALLKVKSMASSDKYSQDLKVLKEFLQNKHLYKALAIDIRGNTGGNMEYWQNFLLPKLITGPKTVTNNLFFKESDESKLIFADNSLNVERLSNVDISAIKLDHTDDLKRFDFYMKEVLTINPDTSDKDYGYPGSMYLLVDGEVFSAAEGFANFVKYSNTATLIGQNTGGDGITLGVINSVMPNSGLVFTYTNTLGYDPAGKINEENPTAPDILSKSYRDSITTIQQLMGAKN</sequence>
<proteinExistence type="predicted"/>
<dbReference type="InterPro" id="IPR005151">
    <property type="entry name" value="Tail-specific_protease"/>
</dbReference>
<dbReference type="STRING" id="33036.HMPREF3200_00475"/>
<reference evidence="3" key="1">
    <citation type="submission" date="2016-01" db="EMBL/GenBank/DDBJ databases">
        <authorList>
            <person name="Mitreva M."/>
            <person name="Pepin K.H."/>
            <person name="Mihindukulasuriya K.A."/>
            <person name="Fulton R."/>
            <person name="Fronick C."/>
            <person name="O'Laughlin M."/>
            <person name="Miner T."/>
            <person name="Herter B."/>
            <person name="Rosa B.A."/>
            <person name="Cordes M."/>
            <person name="Tomlinson C."/>
            <person name="Wollam A."/>
            <person name="Palsikar V.B."/>
            <person name="Mardis E.R."/>
            <person name="Wilson R.K."/>
        </authorList>
    </citation>
    <scope>NUCLEOTIDE SEQUENCE [LARGE SCALE GENOMIC DNA]</scope>
    <source>
        <strain evidence="3">MJR8151</strain>
    </source>
</reference>
<gene>
    <name evidence="2" type="ORF">HMPREF3200_00475</name>
</gene>
<dbReference type="SUPFAM" id="SSF52096">
    <property type="entry name" value="ClpP/crotonase"/>
    <property type="match status" value="1"/>
</dbReference>
<keyword evidence="3" id="KW-1185">Reference proteome</keyword>
<evidence type="ECO:0000259" key="1">
    <source>
        <dbReference type="Pfam" id="PF03572"/>
    </source>
</evidence>
<dbReference type="InterPro" id="IPR029045">
    <property type="entry name" value="ClpP/crotonase-like_dom_sf"/>
</dbReference>
<dbReference type="AlphaFoldDB" id="A0A133KHF4"/>
<dbReference type="GO" id="GO:0006508">
    <property type="term" value="P:proteolysis"/>
    <property type="evidence" value="ECO:0007669"/>
    <property type="project" value="InterPro"/>
</dbReference>
<organism evidence="2 3">
    <name type="scientific">Anaerococcus tetradius</name>
    <dbReference type="NCBI Taxonomy" id="33036"/>
    <lineage>
        <taxon>Bacteria</taxon>
        <taxon>Bacillati</taxon>
        <taxon>Bacillota</taxon>
        <taxon>Tissierellia</taxon>
        <taxon>Tissierellales</taxon>
        <taxon>Peptoniphilaceae</taxon>
        <taxon>Anaerococcus</taxon>
    </lineage>
</organism>
<dbReference type="RefSeq" id="WP_060929060.1">
    <property type="nucleotide sequence ID" value="NZ_KQ955254.1"/>
</dbReference>
<dbReference type="GO" id="GO:0008236">
    <property type="term" value="F:serine-type peptidase activity"/>
    <property type="evidence" value="ECO:0007669"/>
    <property type="project" value="InterPro"/>
</dbReference>
<accession>A0A133KHF4</accession>